<sequence>MKHYNVCLPNYSIGADCYKEIGHFARYYGKKAVVIGGKTAMAKSKAALLDGIAGTDIEIMDFIWYGGDSTYENGDALIANETVQKADIIFGVGGGRACDTCKYVANEMDKPLFTFPTVGSNCASVTAICVIYNPDGSFREYYYPKIAEHTFINSEIIADSPYELLWAGIGDALSKECEAVFSSKNANLSHTPLMGVQLSKICTEPLVDYGKAALEACREKKVTEALEQVVLDIIISTGLVSNMTTQMPNYYYNASLAHCVYYGSTVTAEGHKHLHGEIVALGVLCLLAYDGQLEQRDRIMKFNSDMGFPVCFDDLGIKEEEFEAMAEKAMTSTEWEFRPKDVTKEKFIQCMKDQNQAGRAFKEK</sequence>
<proteinExistence type="predicted"/>
<evidence type="ECO:0000256" key="5">
    <source>
        <dbReference type="ARBA" id="ARBA00039147"/>
    </source>
</evidence>
<reference evidence="11" key="1">
    <citation type="journal article" date="2021" name="PeerJ">
        <title>Extensive microbial diversity within the chicken gut microbiome revealed by metagenomics and culture.</title>
        <authorList>
            <person name="Gilroy R."/>
            <person name="Ravi A."/>
            <person name="Getino M."/>
            <person name="Pursley I."/>
            <person name="Horton D.L."/>
            <person name="Alikhan N.F."/>
            <person name="Baker D."/>
            <person name="Gharbi K."/>
            <person name="Hall N."/>
            <person name="Watson M."/>
            <person name="Adriaenssens E.M."/>
            <person name="Foster-Nyarko E."/>
            <person name="Jarju S."/>
            <person name="Secka A."/>
            <person name="Antonio M."/>
            <person name="Oren A."/>
            <person name="Chaudhuri R.R."/>
            <person name="La Ragione R."/>
            <person name="Hildebrand F."/>
            <person name="Pallen M.J."/>
        </authorList>
    </citation>
    <scope>NUCLEOTIDE SEQUENCE</scope>
    <source>
        <strain evidence="11">ChiSjej3B21-8574</strain>
    </source>
</reference>
<evidence type="ECO:0000256" key="7">
    <source>
        <dbReference type="ARBA" id="ARBA00049006"/>
    </source>
</evidence>
<dbReference type="PANTHER" id="PTHR43616:SF5">
    <property type="entry name" value="GLYCEROL DEHYDROGENASE 1"/>
    <property type="match status" value="1"/>
</dbReference>
<evidence type="ECO:0000256" key="1">
    <source>
        <dbReference type="ARBA" id="ARBA00022723"/>
    </source>
</evidence>
<keyword evidence="2" id="KW-0560">Oxidoreductase</keyword>
<evidence type="ECO:0000259" key="10">
    <source>
        <dbReference type="Pfam" id="PF00465"/>
    </source>
</evidence>
<dbReference type="Gene3D" id="1.20.1090.10">
    <property type="entry name" value="Dehydroquinate synthase-like - alpha domain"/>
    <property type="match status" value="1"/>
</dbReference>
<organism evidence="11 12">
    <name type="scientific">Candidatus Anaerostipes avistercoris</name>
    <dbReference type="NCBI Taxonomy" id="2838462"/>
    <lineage>
        <taxon>Bacteria</taxon>
        <taxon>Bacillati</taxon>
        <taxon>Bacillota</taxon>
        <taxon>Clostridia</taxon>
        <taxon>Lachnospirales</taxon>
        <taxon>Lachnospiraceae</taxon>
        <taxon>Anaerostipes</taxon>
    </lineage>
</organism>
<gene>
    <name evidence="11" type="ORF">H9754_13795</name>
</gene>
<evidence type="ECO:0000256" key="6">
    <source>
        <dbReference type="ARBA" id="ARBA00040132"/>
    </source>
</evidence>
<feature type="binding site" evidence="8">
    <location>
        <position position="258"/>
    </location>
    <ligand>
        <name>glycerol</name>
        <dbReference type="ChEBI" id="CHEBI:17754"/>
    </ligand>
</feature>
<accession>A0A9D2PKJ0</accession>
<dbReference type="Proteomes" id="UP000823904">
    <property type="component" value="Unassembled WGS sequence"/>
</dbReference>
<feature type="binding site" evidence="9">
    <location>
        <position position="126"/>
    </location>
    <ligand>
        <name>NAD(+)</name>
        <dbReference type="ChEBI" id="CHEBI:57540"/>
    </ligand>
</feature>
<comment type="pathway">
    <text evidence="4">Polyol metabolism; glycerol fermentation; glycerone phosphate from glycerol (oxidative route): step 1/2.</text>
</comment>
<evidence type="ECO:0000256" key="8">
    <source>
        <dbReference type="PIRSR" id="PIRSR000112-1"/>
    </source>
</evidence>
<feature type="binding site" evidence="8">
    <location>
        <position position="275"/>
    </location>
    <ligand>
        <name>glycerol</name>
        <dbReference type="ChEBI" id="CHEBI:17754"/>
    </ligand>
</feature>
<protein>
    <recommendedName>
        <fullName evidence="6">Glycerol dehydrogenase</fullName>
        <ecNumber evidence="5">1.1.1.6</ecNumber>
    </recommendedName>
</protein>
<dbReference type="PANTHER" id="PTHR43616">
    <property type="entry name" value="GLYCEROL DEHYDROGENASE"/>
    <property type="match status" value="1"/>
</dbReference>
<feature type="binding site" evidence="9">
    <location>
        <position position="132"/>
    </location>
    <ligand>
        <name>NAD(+)</name>
        <dbReference type="ChEBI" id="CHEBI:57540"/>
    </ligand>
</feature>
<evidence type="ECO:0000313" key="11">
    <source>
        <dbReference type="EMBL" id="HJC51622.1"/>
    </source>
</evidence>
<keyword evidence="3 9" id="KW-0520">NAD</keyword>
<dbReference type="Pfam" id="PF00465">
    <property type="entry name" value="Fe-ADH"/>
    <property type="match status" value="1"/>
</dbReference>
<dbReference type="EMBL" id="DWWD01000048">
    <property type="protein sequence ID" value="HJC51622.1"/>
    <property type="molecule type" value="Genomic_DNA"/>
</dbReference>
<keyword evidence="1 8" id="KW-0479">Metal-binding</keyword>
<comment type="cofactor">
    <cofactor evidence="8">
        <name>Zn(2+)</name>
        <dbReference type="ChEBI" id="CHEBI:29105"/>
    </cofactor>
    <text evidence="8">Binds 1 zinc ion per subunit.</text>
</comment>
<evidence type="ECO:0000256" key="3">
    <source>
        <dbReference type="ARBA" id="ARBA00023027"/>
    </source>
</evidence>
<feature type="binding site" evidence="8">
    <location>
        <position position="171"/>
    </location>
    <ligand>
        <name>glycerol</name>
        <dbReference type="ChEBI" id="CHEBI:17754"/>
    </ligand>
</feature>
<comment type="caution">
    <text evidence="11">The sequence shown here is derived from an EMBL/GenBank/DDBJ whole genome shotgun (WGS) entry which is preliminary data.</text>
</comment>
<name>A0A9D2PKJ0_9FIRM</name>
<evidence type="ECO:0000256" key="4">
    <source>
        <dbReference type="ARBA" id="ARBA00037918"/>
    </source>
</evidence>
<dbReference type="SUPFAM" id="SSF56796">
    <property type="entry name" value="Dehydroquinate synthase-like"/>
    <property type="match status" value="1"/>
</dbReference>
<dbReference type="GO" id="GO:0046872">
    <property type="term" value="F:metal ion binding"/>
    <property type="evidence" value="ECO:0007669"/>
    <property type="project" value="UniProtKB-KW"/>
</dbReference>
<dbReference type="Gene3D" id="3.40.50.1970">
    <property type="match status" value="1"/>
</dbReference>
<evidence type="ECO:0000313" key="12">
    <source>
        <dbReference type="Proteomes" id="UP000823904"/>
    </source>
</evidence>
<dbReference type="GO" id="GO:0005829">
    <property type="term" value="C:cytosol"/>
    <property type="evidence" value="ECO:0007669"/>
    <property type="project" value="TreeGrafter"/>
</dbReference>
<dbReference type="InterPro" id="IPR016205">
    <property type="entry name" value="Glycerol_DH"/>
</dbReference>
<reference evidence="11" key="2">
    <citation type="submission" date="2021-04" db="EMBL/GenBank/DDBJ databases">
        <authorList>
            <person name="Gilroy R."/>
        </authorList>
    </citation>
    <scope>NUCLEOTIDE SEQUENCE</scope>
    <source>
        <strain evidence="11">ChiSjej3B21-8574</strain>
    </source>
</reference>
<dbReference type="GO" id="GO:0008888">
    <property type="term" value="F:glycerol dehydrogenase (NAD+) activity"/>
    <property type="evidence" value="ECO:0007669"/>
    <property type="project" value="UniProtKB-EC"/>
</dbReference>
<dbReference type="AlphaFoldDB" id="A0A9D2PKJ0"/>
<feature type="binding site" evidence="9">
    <location>
        <begin position="117"/>
        <end position="120"/>
    </location>
    <ligand>
        <name>NAD(+)</name>
        <dbReference type="ChEBI" id="CHEBI:57540"/>
    </ligand>
</feature>
<evidence type="ECO:0000256" key="2">
    <source>
        <dbReference type="ARBA" id="ARBA00023002"/>
    </source>
</evidence>
<feature type="domain" description="Alcohol dehydrogenase iron-type/glycerol dehydrogenase GldA" evidence="10">
    <location>
        <begin position="10"/>
        <end position="137"/>
    </location>
</feature>
<comment type="catalytic activity">
    <reaction evidence="7">
        <text>glycerol + NAD(+) = dihydroxyacetone + NADH + H(+)</text>
        <dbReference type="Rhea" id="RHEA:13769"/>
        <dbReference type="ChEBI" id="CHEBI:15378"/>
        <dbReference type="ChEBI" id="CHEBI:16016"/>
        <dbReference type="ChEBI" id="CHEBI:17754"/>
        <dbReference type="ChEBI" id="CHEBI:57540"/>
        <dbReference type="ChEBI" id="CHEBI:57945"/>
        <dbReference type="EC" id="1.1.1.6"/>
    </reaction>
</comment>
<dbReference type="InterPro" id="IPR001670">
    <property type="entry name" value="ADH_Fe/GldA"/>
</dbReference>
<dbReference type="CDD" id="cd08171">
    <property type="entry name" value="GlyDH-like"/>
    <property type="match status" value="1"/>
</dbReference>
<dbReference type="PIRSF" id="PIRSF000112">
    <property type="entry name" value="Glycerol_dehydrogenase"/>
    <property type="match status" value="1"/>
</dbReference>
<keyword evidence="8" id="KW-0862">Zinc</keyword>
<evidence type="ECO:0000256" key="9">
    <source>
        <dbReference type="PIRSR" id="PIRSR000112-3"/>
    </source>
</evidence>
<dbReference type="EC" id="1.1.1.6" evidence="5"/>
<feature type="binding site" evidence="9">
    <location>
        <begin position="95"/>
        <end position="99"/>
    </location>
    <ligand>
        <name>NAD(+)</name>
        <dbReference type="ChEBI" id="CHEBI:57540"/>
    </ligand>
</feature>